<feature type="compositionally biased region" description="Polar residues" evidence="7">
    <location>
        <begin position="749"/>
        <end position="789"/>
    </location>
</feature>
<gene>
    <name evidence="11" type="ORF">Scaly_0360100</name>
</gene>
<dbReference type="GO" id="GO:0005634">
    <property type="term" value="C:nucleus"/>
    <property type="evidence" value="ECO:0007669"/>
    <property type="project" value="UniProtKB-SubCell"/>
</dbReference>
<evidence type="ECO:0000256" key="1">
    <source>
        <dbReference type="ARBA" id="ARBA00004123"/>
    </source>
</evidence>
<accession>A0AAW2SDC4</accession>
<evidence type="ECO:0000313" key="11">
    <source>
        <dbReference type="EMBL" id="KAL0390030.1"/>
    </source>
</evidence>
<reference evidence="11" key="1">
    <citation type="submission" date="2020-06" db="EMBL/GenBank/DDBJ databases">
        <authorList>
            <person name="Li T."/>
            <person name="Hu X."/>
            <person name="Zhang T."/>
            <person name="Song X."/>
            <person name="Zhang H."/>
            <person name="Dai N."/>
            <person name="Sheng W."/>
            <person name="Hou X."/>
            <person name="Wei L."/>
        </authorList>
    </citation>
    <scope>NUCLEOTIDE SEQUENCE</scope>
    <source>
        <strain evidence="11">KEN8</strain>
        <tissue evidence="11">Leaf</tissue>
    </source>
</reference>
<evidence type="ECO:0000256" key="7">
    <source>
        <dbReference type="SAM" id="MobiDB-lite"/>
    </source>
</evidence>
<feature type="region of interest" description="Disordered" evidence="7">
    <location>
        <begin position="1020"/>
        <end position="1043"/>
    </location>
</feature>
<dbReference type="InterPro" id="IPR047365">
    <property type="entry name" value="Tudor_AtPTM-like"/>
</dbReference>
<dbReference type="Pfam" id="PF15612">
    <property type="entry name" value="WHIM1"/>
    <property type="match status" value="1"/>
</dbReference>
<keyword evidence="2" id="KW-0479">Metal-binding</keyword>
<dbReference type="InterPro" id="IPR019787">
    <property type="entry name" value="Znf_PHD-finger"/>
</dbReference>
<sequence length="1754" mass="195082">MFDSDELAQIVTLTLYADNPRHKQPRTETNTKFGNPKLTATASESNRRSFVIEMEALSAVLIEYDSTLGGRMEPVVVGTGRRRGRKRKRNDVPDVAVDCDGKKKAVETRSLKLVGRYVRKEFQGSGVFLGKITSYDSGLYRTNYEDGDFEDLDSGEVKVFLVEDGELIGEWSERKEKLDKLLLGKDINAKVLKVENVLEPTNGNRIDLSLTSELNVGEAGTNEVEVHDDGDGDGDTDSSSDSCENMQEQDARLNMEELLVPPPELPPSSGHIGVPEEYVSHLLSVHSFLRSFSVPLFLYPFGLDDFVGALNSSVANTLLDSVHVALLRVLKRHIERLSSEGSGVALKCMRCLDWSLLDTLTWPVYLVHYLMVMGYTNGLEWKGFYAHSLERDYYTLSAGRKLLILQILCDDVLDSEELRAEMDMREESEVGIDIDSSTMISPTGGSRRVHPRYSRTASAKDKESVGSIAEHHEKKDLFGSHFDQVGGSVENSGEEDGNGDECRICGMDGLLLCCDGCPSSYHSRCLGLNKMHMPEGSWYCPECQINATEPKILQGTTLKGGLNFGVDPYGQVFVATCDHLLVLKASINSEVCLRYYNRNDIPKVIHSLSSNAEHKVAYSEICRGIMQYWVLPEDLLPCSEMPVAGLQLAKQLGGDECTIHLDNLLKSVTEMTEIDKTGSCDSASGAAGKAASYLTNFVPGPVLSGNTLSTMIKSDNLGNTDSNGQNSCLTLVEPTSFGRLIGQPAAKELSQQSTSNMTEAASRTTRNSNDNFSGPLNSATSEAKTSLSTLELNSRVERKSCGNAYDGSTYRGSSFKTTGYINNYMHGDFAASAAVNLAILSSEENQVPEPRSSYNRRNAMSDNVSLQVKAFSSAAMRFFWPNTEKKLVEVPRERCTWCFSCKASVASKRGCLLNAAASNASRGAMKVPAAVRSVKNGDGRLPGIITYIMFMEESLRGLLTGPFLNDTFRKRWRKQVEQATTCNVIKILLLELEENIRTIALSGDWIKLVDSCSTQSSTSQIAANAAGSTQKRRPGRRGRKPSVVVEVASDDSQDLLTDFTWWRGGKLSKLMFQRGILPCSMIRKAARQGGSKKLPEIHYVEGHEIPKCSRQLMWRSAVEMSRNIAQLALQVRHLDFHVRWNDLVRPEQTPADGKGPDTEASAFRNAFISDKKTVEHEIRYCIAFGSQKHLPSRVMKTIAEVEQILDDGKERYWFSETRIPLYLIKEYEEKVEKNKSVDVLSKLQRRQWKPYRKNIFSYLSRKQDNLVKSYCSSCHLDVLHRNAVKCSACQGFCHEQCATSSTVHMNEEIEFLITCKHCCETRAVTPVQSSYGSPTSPLLLQGRDFPNAGSTNKRGLVGHKGPSASVGTLEYSSEMKLTNGSTVAKKSKNKNWGLIWRKKNCEDTGIDFRLKNILLRGNPDMDLTKPLCRLCNQPYNSELMYIRCETCQYWYHADAVELDESKIFYLVGFKCSKCRRIKSPVCPYLDPEKKKVLEDKMESKAPKLEIPNNNTRAGNPLLVSRSEAEQRTDMSEVDCGWDNSNLSYSGPRKLPVRRHIKQEKDVCSPRLPDSFQVEISAASEANVFNSTRKLPVRRHAKRENNSDCNSAINLYQVETSNPSEANTMSSVQDSLSPQTQWVVSKEEFDDGITLDYDCLGYDDTEFEPQTYFSFHELLASDDVGRANSNESPENVLGNWEGSAMLPENGTLEISYDQEEPIISVGTTIEIIPSIAHPGLNPHPGRSAGGVAIVASGDR</sequence>
<comment type="caution">
    <text evidence="11">The sequence shown here is derived from an EMBL/GenBank/DDBJ whole genome shotgun (WGS) entry which is preliminary data.</text>
</comment>
<organism evidence="11">
    <name type="scientific">Sesamum calycinum</name>
    <dbReference type="NCBI Taxonomy" id="2727403"/>
    <lineage>
        <taxon>Eukaryota</taxon>
        <taxon>Viridiplantae</taxon>
        <taxon>Streptophyta</taxon>
        <taxon>Embryophyta</taxon>
        <taxon>Tracheophyta</taxon>
        <taxon>Spermatophyta</taxon>
        <taxon>Magnoliopsida</taxon>
        <taxon>eudicotyledons</taxon>
        <taxon>Gunneridae</taxon>
        <taxon>Pentapetalae</taxon>
        <taxon>asterids</taxon>
        <taxon>lamiids</taxon>
        <taxon>Lamiales</taxon>
        <taxon>Pedaliaceae</taxon>
        <taxon>Sesamum</taxon>
    </lineage>
</organism>
<dbReference type="InterPro" id="IPR028942">
    <property type="entry name" value="WHIM1_dom"/>
</dbReference>
<evidence type="ECO:0000256" key="3">
    <source>
        <dbReference type="ARBA" id="ARBA00022771"/>
    </source>
</evidence>
<dbReference type="GO" id="GO:0000785">
    <property type="term" value="C:chromatin"/>
    <property type="evidence" value="ECO:0007669"/>
    <property type="project" value="UniProtKB-ARBA"/>
</dbReference>
<feature type="compositionally biased region" description="Polar residues" evidence="7">
    <location>
        <begin position="1020"/>
        <end position="1029"/>
    </location>
</feature>
<protein>
    <submittedName>
        <fullName evidence="11">DDT domain-containing protein PTM</fullName>
    </submittedName>
</protein>
<evidence type="ECO:0000259" key="10">
    <source>
        <dbReference type="PROSITE" id="PS51379"/>
    </source>
</evidence>
<dbReference type="GO" id="GO:0008270">
    <property type="term" value="F:zinc ion binding"/>
    <property type="evidence" value="ECO:0007669"/>
    <property type="project" value="UniProtKB-KW"/>
</dbReference>
<dbReference type="PROSITE" id="PS50827">
    <property type="entry name" value="DDT"/>
    <property type="match status" value="1"/>
</dbReference>
<evidence type="ECO:0000259" key="8">
    <source>
        <dbReference type="PROSITE" id="PS50016"/>
    </source>
</evidence>
<dbReference type="Gene3D" id="3.30.40.10">
    <property type="entry name" value="Zinc/RING finger domain, C3HC4 (zinc finger)"/>
    <property type="match status" value="2"/>
</dbReference>
<evidence type="ECO:0000256" key="6">
    <source>
        <dbReference type="PROSITE-ProRule" id="PRU00146"/>
    </source>
</evidence>
<dbReference type="InterPro" id="IPR056618">
    <property type="entry name" value="Chromo_PTM"/>
</dbReference>
<dbReference type="CDD" id="cd20401">
    <property type="entry name" value="Tudor_AtPTM-like"/>
    <property type="match status" value="1"/>
</dbReference>
<dbReference type="CDD" id="cd15489">
    <property type="entry name" value="PHD_SF"/>
    <property type="match status" value="1"/>
</dbReference>
<feature type="region of interest" description="Disordered" evidence="7">
    <location>
        <begin position="745"/>
        <end position="789"/>
    </location>
</feature>
<dbReference type="Pfam" id="PF02791">
    <property type="entry name" value="DDT"/>
    <property type="match status" value="1"/>
</dbReference>
<name>A0AAW2SDC4_9LAMI</name>
<evidence type="ECO:0000256" key="5">
    <source>
        <dbReference type="ARBA" id="ARBA00023242"/>
    </source>
</evidence>
<keyword evidence="4" id="KW-0862">Zinc</keyword>
<dbReference type="InterPro" id="IPR019786">
    <property type="entry name" value="Zinc_finger_PHD-type_CS"/>
</dbReference>
<feature type="domain" description="4Fe-4S ferredoxin-type" evidence="10">
    <location>
        <begin position="1277"/>
        <end position="1308"/>
    </location>
</feature>
<dbReference type="InterPro" id="IPR013083">
    <property type="entry name" value="Znf_RING/FYVE/PHD"/>
</dbReference>
<dbReference type="PROSITE" id="PS50016">
    <property type="entry name" value="ZF_PHD_2"/>
    <property type="match status" value="1"/>
</dbReference>
<dbReference type="SMART" id="SM00571">
    <property type="entry name" value="DDT"/>
    <property type="match status" value="1"/>
</dbReference>
<dbReference type="PANTHER" id="PTHR46508">
    <property type="entry name" value="PHD FINGER FAMILY PROTEIN"/>
    <property type="match status" value="1"/>
</dbReference>
<evidence type="ECO:0000259" key="9">
    <source>
        <dbReference type="PROSITE" id="PS50827"/>
    </source>
</evidence>
<keyword evidence="3 6" id="KW-0863">Zinc-finger</keyword>
<feature type="region of interest" description="Disordered" evidence="7">
    <location>
        <begin position="221"/>
        <end position="248"/>
    </location>
</feature>
<feature type="region of interest" description="Disordered" evidence="7">
    <location>
        <begin position="19"/>
        <end position="41"/>
    </location>
</feature>
<dbReference type="PANTHER" id="PTHR46508:SF1">
    <property type="entry name" value="PHD FINGER FAMILY PROTEIN"/>
    <property type="match status" value="1"/>
</dbReference>
<dbReference type="Pfam" id="PF21743">
    <property type="entry name" value="PTM_DIR17_Tudor"/>
    <property type="match status" value="1"/>
</dbReference>
<feature type="domain" description="PHD-type" evidence="8">
    <location>
        <begin position="499"/>
        <end position="546"/>
    </location>
</feature>
<feature type="compositionally biased region" description="Polar residues" evidence="7">
    <location>
        <begin position="27"/>
        <end position="41"/>
    </location>
</feature>
<keyword evidence="5" id="KW-0539">Nucleus</keyword>
<evidence type="ECO:0000256" key="4">
    <source>
        <dbReference type="ARBA" id="ARBA00022833"/>
    </source>
</evidence>
<dbReference type="PROSITE" id="PS51379">
    <property type="entry name" value="4FE4S_FER_2"/>
    <property type="match status" value="1"/>
</dbReference>
<feature type="region of interest" description="Disordered" evidence="7">
    <location>
        <begin position="436"/>
        <end position="465"/>
    </location>
</feature>
<feature type="domain" description="DDT" evidence="9">
    <location>
        <begin position="276"/>
        <end position="336"/>
    </location>
</feature>
<dbReference type="InterPro" id="IPR018501">
    <property type="entry name" value="DDT_dom"/>
</dbReference>
<proteinExistence type="predicted"/>
<dbReference type="InterPro" id="IPR001965">
    <property type="entry name" value="Znf_PHD"/>
</dbReference>
<dbReference type="Pfam" id="PF24294">
    <property type="entry name" value="Chromo_PTM"/>
    <property type="match status" value="1"/>
</dbReference>
<dbReference type="SUPFAM" id="SSF57903">
    <property type="entry name" value="FYVE/PHD zinc finger"/>
    <property type="match status" value="2"/>
</dbReference>
<comment type="subcellular location">
    <subcellularLocation>
        <location evidence="1">Nucleus</location>
    </subcellularLocation>
</comment>
<dbReference type="PROSITE" id="PS01359">
    <property type="entry name" value="ZF_PHD_1"/>
    <property type="match status" value="1"/>
</dbReference>
<dbReference type="InterPro" id="IPR017896">
    <property type="entry name" value="4Fe4S_Fe-S-bd"/>
</dbReference>
<feature type="compositionally biased region" description="Basic residues" evidence="7">
    <location>
        <begin position="1030"/>
        <end position="1040"/>
    </location>
</feature>
<dbReference type="Pfam" id="PF00628">
    <property type="entry name" value="PHD"/>
    <property type="match status" value="1"/>
</dbReference>
<dbReference type="InterPro" id="IPR011011">
    <property type="entry name" value="Znf_FYVE_PHD"/>
</dbReference>
<reference evidence="11" key="2">
    <citation type="journal article" date="2024" name="Plant">
        <title>Genomic evolution and insights into agronomic trait innovations of Sesamum species.</title>
        <authorList>
            <person name="Miao H."/>
            <person name="Wang L."/>
            <person name="Qu L."/>
            <person name="Liu H."/>
            <person name="Sun Y."/>
            <person name="Le M."/>
            <person name="Wang Q."/>
            <person name="Wei S."/>
            <person name="Zheng Y."/>
            <person name="Lin W."/>
            <person name="Duan Y."/>
            <person name="Cao H."/>
            <person name="Xiong S."/>
            <person name="Wang X."/>
            <person name="Wei L."/>
            <person name="Li C."/>
            <person name="Ma Q."/>
            <person name="Ju M."/>
            <person name="Zhao R."/>
            <person name="Li G."/>
            <person name="Mu C."/>
            <person name="Tian Q."/>
            <person name="Mei H."/>
            <person name="Zhang T."/>
            <person name="Gao T."/>
            <person name="Zhang H."/>
        </authorList>
    </citation>
    <scope>NUCLEOTIDE SEQUENCE</scope>
    <source>
        <strain evidence="11">KEN8</strain>
    </source>
</reference>
<evidence type="ECO:0000256" key="2">
    <source>
        <dbReference type="ARBA" id="ARBA00022723"/>
    </source>
</evidence>
<dbReference type="CDD" id="cd15532">
    <property type="entry name" value="PHD2_CHD_II"/>
    <property type="match status" value="1"/>
</dbReference>
<dbReference type="SMART" id="SM00249">
    <property type="entry name" value="PHD"/>
    <property type="match status" value="3"/>
</dbReference>
<dbReference type="EMBL" id="JACGWM010000002">
    <property type="protein sequence ID" value="KAL0390030.1"/>
    <property type="molecule type" value="Genomic_DNA"/>
</dbReference>